<name>A0ABQ1PPY5_9GAMM</name>
<reference evidence="3" key="1">
    <citation type="journal article" date="2019" name="Int. J. Syst. Evol. Microbiol.">
        <title>The Global Catalogue of Microorganisms (GCM) 10K type strain sequencing project: providing services to taxonomists for standard genome sequencing and annotation.</title>
        <authorList>
            <consortium name="The Broad Institute Genomics Platform"/>
            <consortium name="The Broad Institute Genome Sequencing Center for Infectious Disease"/>
            <person name="Wu L."/>
            <person name="Ma J."/>
        </authorList>
    </citation>
    <scope>NUCLEOTIDE SEQUENCE [LARGE SCALE GENOMIC DNA]</scope>
    <source>
        <strain evidence="3">CGMCC 1.12482</strain>
    </source>
</reference>
<gene>
    <name evidence="2" type="ORF">GCM10007418_20020</name>
</gene>
<evidence type="ECO:0000313" key="3">
    <source>
        <dbReference type="Proteomes" id="UP000638188"/>
    </source>
</evidence>
<dbReference type="InterPro" id="IPR007345">
    <property type="entry name" value="Polysacch_pyruvyl_Trfase"/>
</dbReference>
<dbReference type="Pfam" id="PF04230">
    <property type="entry name" value="PS_pyruv_trans"/>
    <property type="match status" value="1"/>
</dbReference>
<evidence type="ECO:0000259" key="1">
    <source>
        <dbReference type="Pfam" id="PF04230"/>
    </source>
</evidence>
<proteinExistence type="predicted"/>
<keyword evidence="3" id="KW-1185">Reference proteome</keyword>
<feature type="domain" description="Polysaccharide pyruvyl transferase" evidence="1">
    <location>
        <begin position="45"/>
        <end position="197"/>
    </location>
</feature>
<dbReference type="Proteomes" id="UP000638188">
    <property type="component" value="Unassembled WGS sequence"/>
</dbReference>
<sequence length="266" mass="29894">MTIKLYWWRGEGAQDSTKQNFGDYLSPLIVEMVSGKPVVHASPAHADMIAIGSILSRERKAKRFLIKRKLHIWGAGTDSAERIFSGRHHYHAVRGEKTREQIQGLATMPALGDPGLLTDRWWSGRPKPEKKYRLGLIPHFVDQQNAAMQDLAKLGGVRVISVFDPVEDVARQIQQCDFIASSSMHGLILADSFGIPNRRLVFSRGIISDLKFVDYYSAFQMGEPQATTPIEWIQTEGTHPVIEDPYERPGLESIKDKLVSAFPKSI</sequence>
<dbReference type="RefSeq" id="WP_150278266.1">
    <property type="nucleotide sequence ID" value="NZ_BMFF01000003.1"/>
</dbReference>
<dbReference type="EMBL" id="BMFF01000003">
    <property type="protein sequence ID" value="GGD00757.1"/>
    <property type="molecule type" value="Genomic_DNA"/>
</dbReference>
<evidence type="ECO:0000313" key="2">
    <source>
        <dbReference type="EMBL" id="GGD00757.1"/>
    </source>
</evidence>
<organism evidence="2 3">
    <name type="scientific">Halopseudomonas salina</name>
    <dbReference type="NCBI Taxonomy" id="1323744"/>
    <lineage>
        <taxon>Bacteria</taxon>
        <taxon>Pseudomonadati</taxon>
        <taxon>Pseudomonadota</taxon>
        <taxon>Gammaproteobacteria</taxon>
        <taxon>Pseudomonadales</taxon>
        <taxon>Pseudomonadaceae</taxon>
        <taxon>Halopseudomonas</taxon>
    </lineage>
</organism>
<protein>
    <submittedName>
        <fullName evidence="2">ExoV-like protein</fullName>
    </submittedName>
</protein>
<accession>A0ABQ1PPY5</accession>
<comment type="caution">
    <text evidence="2">The sequence shown here is derived from an EMBL/GenBank/DDBJ whole genome shotgun (WGS) entry which is preliminary data.</text>
</comment>